<reference evidence="8 13" key="1">
    <citation type="submission" date="2014-08" db="EMBL/GenBank/DDBJ databases">
        <title>Genome sequences of NCPPB Pectobacterium isolates.</title>
        <authorList>
            <person name="Glover R.H."/>
            <person name="Sapp M."/>
            <person name="Elphinstone J."/>
        </authorList>
    </citation>
    <scope>NUCLEOTIDE SEQUENCE [LARGE SCALE GENOMIC DNA]</scope>
    <source>
        <strain evidence="8 13">LMG 21372</strain>
    </source>
</reference>
<dbReference type="NCBIfam" id="NF008221">
    <property type="entry name" value="PRK10992.1"/>
    <property type="match status" value="1"/>
</dbReference>
<reference evidence="9 15" key="2">
    <citation type="submission" date="2020-07" db="EMBL/GenBank/DDBJ databases">
        <title>A pangenomic view of the genus Pectobacterium provides insights into genome organization, phylogeny, and virulence.</title>
        <authorList>
            <person name="Jonkheer E."/>
            <person name="Brankovics B."/>
            <person name="Houwers I."/>
            <person name="Van Der Wolf J."/>
            <person name="Bonants P."/>
            <person name="Vreeburg R."/>
            <person name="Bollema R."/>
            <person name="De Haan J."/>
            <person name="Berke L."/>
            <person name="De Ridder D."/>
            <person name="Smit S."/>
            <person name="Van Der Lee T.A.J."/>
        </authorList>
    </citation>
    <scope>NUCLEOTIDE SEQUENCE [LARGE SCALE GENOMIC DNA]</scope>
    <source>
        <strain evidence="10 15">NAK:384</strain>
        <strain evidence="9">NAK:433</strain>
    </source>
</reference>
<evidence type="ECO:0000313" key="12">
    <source>
        <dbReference type="EMBL" id="QPK24990.1"/>
    </source>
</evidence>
<dbReference type="Gene3D" id="1.20.120.520">
    <property type="entry name" value="nmb1532 protein domain like"/>
    <property type="match status" value="1"/>
</dbReference>
<dbReference type="OrthoDB" id="9797132at2"/>
<dbReference type="GeneID" id="90770087"/>
<gene>
    <name evidence="6 9" type="primary">ytfE</name>
    <name evidence="12" type="ORF">F126LOC_003965</name>
    <name evidence="9" type="ORF">H4F45_13670</name>
    <name evidence="10" type="ORF">H4F48_17060</name>
    <name evidence="8" type="ORF">KU74_17600</name>
    <name evidence="11" type="ORF">SOV92_04915</name>
</gene>
<evidence type="ECO:0000259" key="7">
    <source>
        <dbReference type="Pfam" id="PF01814"/>
    </source>
</evidence>
<feature type="domain" description="Hemerythrin-like" evidence="7">
    <location>
        <begin position="80"/>
        <end position="217"/>
    </location>
</feature>
<keyword evidence="5 6" id="KW-0346">Stress response</keyword>
<evidence type="ECO:0000256" key="2">
    <source>
        <dbReference type="ARBA" id="ARBA00022490"/>
    </source>
</evidence>
<keyword evidence="4 6" id="KW-0408">Iron</keyword>
<dbReference type="GO" id="GO:0005737">
    <property type="term" value="C:cytoplasm"/>
    <property type="evidence" value="ECO:0007669"/>
    <property type="project" value="UniProtKB-SubCell"/>
</dbReference>
<dbReference type="InterPro" id="IPR012312">
    <property type="entry name" value="Hemerythrin-like"/>
</dbReference>
<evidence type="ECO:0000256" key="1">
    <source>
        <dbReference type="ARBA" id="ARBA00004496"/>
    </source>
</evidence>
<dbReference type="InterPro" id="IPR023742">
    <property type="entry name" value="FeS-repair_YftE"/>
</dbReference>
<evidence type="ECO:0000256" key="6">
    <source>
        <dbReference type="HAMAP-Rule" id="MF_01606"/>
    </source>
</evidence>
<dbReference type="InterPro" id="IPR019903">
    <property type="entry name" value="RIC_family"/>
</dbReference>
<dbReference type="Proteomes" id="UP000269351">
    <property type="component" value="Chromosome"/>
</dbReference>
<dbReference type="GeneID" id="93391594"/>
<comment type="subcellular location">
    <subcellularLocation>
        <location evidence="1 6">Cytoplasm</location>
    </subcellularLocation>
</comment>
<evidence type="ECO:0000313" key="14">
    <source>
        <dbReference type="Proteomes" id="UP000269351"/>
    </source>
</evidence>
<dbReference type="EMBL" id="CP065031">
    <property type="protein sequence ID" value="QPK24990.1"/>
    <property type="molecule type" value="Genomic_DNA"/>
</dbReference>
<comment type="function">
    <text evidence="6">Di-iron-containing protein involved in the repair of iron-sulfur clusters damaged by oxidative and nitrosative stress conditions.</text>
</comment>
<dbReference type="CDD" id="cd12108">
    <property type="entry name" value="Hr-like"/>
    <property type="match status" value="1"/>
</dbReference>
<dbReference type="Pfam" id="PF01814">
    <property type="entry name" value="Hemerythrin"/>
    <property type="match status" value="1"/>
</dbReference>
<dbReference type="Proteomes" id="UP001269968">
    <property type="component" value="Unassembled WGS sequence"/>
</dbReference>
<dbReference type="EMBL" id="JACGET010000020">
    <property type="protein sequence ID" value="MBN3107769.1"/>
    <property type="molecule type" value="Genomic_DNA"/>
</dbReference>
<dbReference type="HAMAP" id="MF_01606">
    <property type="entry name" value="RIC_YtfE"/>
    <property type="match status" value="1"/>
</dbReference>
<evidence type="ECO:0000313" key="13">
    <source>
        <dbReference type="Proteomes" id="UP000029435"/>
    </source>
</evidence>
<sequence length="221" mass="24939">MAYRDQSLGELAIAIPRATKLFRELNLDFCCGGKQTLSRAAGKKDLNIDELEAQLEKLAAQPSDARDWREAPLADIIAYIIPRFHDRHREQLPELILMAEKVERVHHDKADCPHGLANQLTAIYNELSQHMMKEERILFPMISQGMGANAAAPISVMEHEHDDAGRDVEVVKELTNGVVPPEGACNTWRALYSGINEFITDLMEHIHLENNLLFPRALRGE</sequence>
<dbReference type="STRING" id="180957.B5S52_04520"/>
<keyword evidence="15" id="KW-1185">Reference proteome</keyword>
<dbReference type="Proteomes" id="UP000768524">
    <property type="component" value="Unassembled WGS sequence"/>
</dbReference>
<proteinExistence type="inferred from homology"/>
<comment type="subunit">
    <text evidence="6">Homodimer.</text>
</comment>
<dbReference type="PANTHER" id="PTHR36438:SF1">
    <property type="entry name" value="IRON-SULFUR CLUSTER REPAIR PROTEIN YTFE"/>
    <property type="match status" value="1"/>
</dbReference>
<evidence type="ECO:0000313" key="8">
    <source>
        <dbReference type="EMBL" id="KGA32507.1"/>
    </source>
</evidence>
<dbReference type="GO" id="GO:0006979">
    <property type="term" value="P:response to oxidative stress"/>
    <property type="evidence" value="ECO:0007669"/>
    <property type="project" value="UniProtKB-UniRule"/>
</dbReference>
<dbReference type="EMBL" id="JQOD01000005">
    <property type="protein sequence ID" value="KGA32507.1"/>
    <property type="molecule type" value="Genomic_DNA"/>
</dbReference>
<dbReference type="EMBL" id="JAXHOZ010000021">
    <property type="protein sequence ID" value="MDY4377186.1"/>
    <property type="molecule type" value="Genomic_DNA"/>
</dbReference>
<dbReference type="GO" id="GO:0030091">
    <property type="term" value="P:protein repair"/>
    <property type="evidence" value="ECO:0007669"/>
    <property type="project" value="UniProtKB-UniRule"/>
</dbReference>
<dbReference type="KEGG" id="pbra:B5S52_04520"/>
<keyword evidence="3 6" id="KW-0479">Metal-binding</keyword>
<keyword evidence="2 6" id="KW-0963">Cytoplasm</keyword>
<dbReference type="PATRIC" id="fig|180957.23.peg.2722"/>
<dbReference type="Proteomes" id="UP000762586">
    <property type="component" value="Unassembled WGS sequence"/>
</dbReference>
<evidence type="ECO:0000256" key="4">
    <source>
        <dbReference type="ARBA" id="ARBA00023004"/>
    </source>
</evidence>
<evidence type="ECO:0000313" key="11">
    <source>
        <dbReference type="EMBL" id="MDY4377186.1"/>
    </source>
</evidence>
<organism evidence="8 13">
    <name type="scientific">Pectobacterium brasiliense</name>
    <dbReference type="NCBI Taxonomy" id="180957"/>
    <lineage>
        <taxon>Bacteria</taxon>
        <taxon>Pseudomonadati</taxon>
        <taxon>Pseudomonadota</taxon>
        <taxon>Gammaproteobacteria</taxon>
        <taxon>Enterobacterales</taxon>
        <taxon>Pectobacteriaceae</taxon>
        <taxon>Pectobacterium</taxon>
    </lineage>
</organism>
<evidence type="ECO:0000313" key="10">
    <source>
        <dbReference type="EMBL" id="MBN3107769.1"/>
    </source>
</evidence>
<accession>A0A086EPT8</accession>
<comment type="similarity">
    <text evidence="6">Belongs to the RIC family. YtfE subfamily.</text>
</comment>
<dbReference type="RefSeq" id="WP_010279034.1">
    <property type="nucleotide sequence ID" value="NZ_BSWF01000014.1"/>
</dbReference>
<dbReference type="Pfam" id="PF04405">
    <property type="entry name" value="ScdA_N"/>
    <property type="match status" value="1"/>
</dbReference>
<dbReference type="GO" id="GO:0046872">
    <property type="term" value="F:metal ion binding"/>
    <property type="evidence" value="ECO:0007669"/>
    <property type="project" value="UniProtKB-KW"/>
</dbReference>
<evidence type="ECO:0000313" key="15">
    <source>
        <dbReference type="Proteomes" id="UP000762586"/>
    </source>
</evidence>
<dbReference type="NCBIfam" id="TIGR03652">
    <property type="entry name" value="FeS_repair_RIC"/>
    <property type="match status" value="1"/>
</dbReference>
<reference evidence="12 14" key="3">
    <citation type="submission" date="2020-11" db="EMBL/GenBank/DDBJ databases">
        <title>Complete genome sequence of Pectobacterium brasiliense strain F126.</title>
        <authorList>
            <person name="Miroshnikov K."/>
            <person name="Vo T.N.H."/>
            <person name="Khodykina M.V."/>
            <person name="Kabanova A.P."/>
            <person name="Shneider M."/>
            <person name="Korzhenkov A."/>
            <person name="Toschakov S.V."/>
            <person name="Miroshnikov K.A."/>
            <person name="Ignatov A.N."/>
            <person name="Mikhailova Y.V."/>
            <person name="Shelenkov A."/>
            <person name="Yanushevich Y.G."/>
            <person name="Evseev P.V."/>
        </authorList>
    </citation>
    <scope>NUCLEOTIDE SEQUENCE [LARGE SCALE GENOMIC DNA]</scope>
    <source>
        <strain evidence="12 14">F126</strain>
    </source>
</reference>
<evidence type="ECO:0000313" key="9">
    <source>
        <dbReference type="EMBL" id="MBN3052499.1"/>
    </source>
</evidence>
<dbReference type="PANTHER" id="PTHR36438">
    <property type="entry name" value="IRON-SULFUR CLUSTER REPAIR PROTEIN YTFE"/>
    <property type="match status" value="1"/>
</dbReference>
<evidence type="ECO:0000256" key="5">
    <source>
        <dbReference type="ARBA" id="ARBA00023016"/>
    </source>
</evidence>
<dbReference type="AlphaFoldDB" id="A0A086EPT8"/>
<evidence type="ECO:0000256" key="3">
    <source>
        <dbReference type="ARBA" id="ARBA00022723"/>
    </source>
</evidence>
<protein>
    <recommendedName>
        <fullName evidence="6">Iron-sulfur cluster repair protein YtfE</fullName>
    </recommendedName>
</protein>
<dbReference type="Proteomes" id="UP000029435">
    <property type="component" value="Unassembled WGS sequence"/>
</dbReference>
<dbReference type="GO" id="GO:0051409">
    <property type="term" value="P:response to nitrosative stress"/>
    <property type="evidence" value="ECO:0007669"/>
    <property type="project" value="UniProtKB-UniRule"/>
</dbReference>
<reference evidence="11" key="4">
    <citation type="submission" date="2023-11" db="EMBL/GenBank/DDBJ databases">
        <title>Comparative genomics revealed phylogeny of phytopathogenic Pectobacterium aroidearum based on whole-genome sequencing and function of putative horizontal acquire islands in P. aroidearum PccS1.</title>
        <authorList>
            <person name="Fan J."/>
            <person name="Yang L."/>
        </authorList>
    </citation>
    <scope>NUCLEOTIDE SEQUENCE</scope>
    <source>
        <strain evidence="11">NJAU140</strain>
    </source>
</reference>
<name>A0A086EPT8_9GAMM</name>
<dbReference type="EMBL" id="JACGEP010000034">
    <property type="protein sequence ID" value="MBN3052499.1"/>
    <property type="molecule type" value="Genomic_DNA"/>
</dbReference>